<organism evidence="5 6">
    <name type="scientific">Polyangium spumosum</name>
    <dbReference type="NCBI Taxonomy" id="889282"/>
    <lineage>
        <taxon>Bacteria</taxon>
        <taxon>Pseudomonadati</taxon>
        <taxon>Myxococcota</taxon>
        <taxon>Polyangia</taxon>
        <taxon>Polyangiales</taxon>
        <taxon>Polyangiaceae</taxon>
        <taxon>Polyangium</taxon>
    </lineage>
</organism>
<dbReference type="Gene3D" id="3.40.190.10">
    <property type="entry name" value="Periplasmic binding protein-like II"/>
    <property type="match status" value="2"/>
</dbReference>
<dbReference type="GO" id="GO:0042597">
    <property type="term" value="C:periplasmic space"/>
    <property type="evidence" value="ECO:0007669"/>
    <property type="project" value="UniProtKB-SubCell"/>
</dbReference>
<dbReference type="CDD" id="cd14750">
    <property type="entry name" value="PBP2_TMBP"/>
    <property type="match status" value="1"/>
</dbReference>
<comment type="subcellular location">
    <subcellularLocation>
        <location evidence="1">Periplasm</location>
    </subcellularLocation>
</comment>
<dbReference type="InterPro" id="IPR006311">
    <property type="entry name" value="TAT_signal"/>
</dbReference>
<evidence type="ECO:0000256" key="2">
    <source>
        <dbReference type="ARBA" id="ARBA00008520"/>
    </source>
</evidence>
<dbReference type="Pfam" id="PF01547">
    <property type="entry name" value="SBP_bac_1"/>
    <property type="match status" value="1"/>
</dbReference>
<accession>A0A6N7PPB8</accession>
<dbReference type="PANTHER" id="PTHR43649:SF34">
    <property type="entry name" value="ABC TRANSPORTER PERIPLASMIC-BINDING PROTEIN YCJN-RELATED"/>
    <property type="match status" value="1"/>
</dbReference>
<dbReference type="SUPFAM" id="SSF53850">
    <property type="entry name" value="Periplasmic binding protein-like II"/>
    <property type="match status" value="1"/>
</dbReference>
<dbReference type="PANTHER" id="PTHR43649">
    <property type="entry name" value="ARABINOSE-BINDING PROTEIN-RELATED"/>
    <property type="match status" value="1"/>
</dbReference>
<dbReference type="PROSITE" id="PS51318">
    <property type="entry name" value="TAT"/>
    <property type="match status" value="1"/>
</dbReference>
<dbReference type="Proteomes" id="UP000440224">
    <property type="component" value="Unassembled WGS sequence"/>
</dbReference>
<sequence>MGERGEQTRRSFLAAAAALPLSALIHGCRGAPSSDAEGALDLPEVSAPPPPVPGAARHAGARLVYYAESVGIGAAIDRVLARRFALDTGAVVDVVLRPRDATETYAGYQRLFQARSADVDILSLDVVWPGIFAPHLLDLGEALGGLAATHLEAAIRNDTVEGRLVAMPYFTDFGMLYHRTDLLQKYGFVAAPATWDELESMARRIQEGERARSRSFAGFVWQGKAYEGLTCNALEWIHSHGGGTILEGREPTVENPRAARALARFHRFVGTISPIGVTGYEEEDARNVFQGGNAAFMRNWPYAYAAGNMKGSSIEGRFDVAPLPREPGHESSATLGGWTLGVSRYSRFPDAAIDFVGYLCSPEVQRFRALVGGYIPTIPAVQRDPDVARVLPFLERVRGSTLIARPSSQAGARYNEVSIAFYQGVSKALYGTDPEEALSQIARRIRRSLR</sequence>
<proteinExistence type="inferred from homology"/>
<reference evidence="5 6" key="1">
    <citation type="submission" date="2019-10" db="EMBL/GenBank/DDBJ databases">
        <title>A soil myxobacterium in the family Polyangiaceae.</title>
        <authorList>
            <person name="Li Y."/>
            <person name="Wang J."/>
        </authorList>
    </citation>
    <scope>NUCLEOTIDE SEQUENCE [LARGE SCALE GENOMIC DNA]</scope>
    <source>
        <strain evidence="5 6">DSM 14734</strain>
    </source>
</reference>
<keyword evidence="3" id="KW-0813">Transport</keyword>
<dbReference type="OrthoDB" id="9808332at2"/>
<keyword evidence="4" id="KW-0732">Signal</keyword>
<dbReference type="InterPro" id="IPR006059">
    <property type="entry name" value="SBP"/>
</dbReference>
<comment type="similarity">
    <text evidence="2">Belongs to the bacterial solute-binding protein 1 family.</text>
</comment>
<evidence type="ECO:0000256" key="1">
    <source>
        <dbReference type="ARBA" id="ARBA00004418"/>
    </source>
</evidence>
<keyword evidence="6" id="KW-1185">Reference proteome</keyword>
<dbReference type="EMBL" id="WJIE01000005">
    <property type="protein sequence ID" value="MRG93779.1"/>
    <property type="molecule type" value="Genomic_DNA"/>
</dbReference>
<dbReference type="AlphaFoldDB" id="A0A6N7PPB8"/>
<comment type="caution">
    <text evidence="5">The sequence shown here is derived from an EMBL/GenBank/DDBJ whole genome shotgun (WGS) entry which is preliminary data.</text>
</comment>
<evidence type="ECO:0000256" key="3">
    <source>
        <dbReference type="ARBA" id="ARBA00022448"/>
    </source>
</evidence>
<evidence type="ECO:0000313" key="5">
    <source>
        <dbReference type="EMBL" id="MRG93779.1"/>
    </source>
</evidence>
<dbReference type="RefSeq" id="WP_153820635.1">
    <property type="nucleotide sequence ID" value="NZ_WJIE01000005.1"/>
</dbReference>
<name>A0A6N7PPB8_9BACT</name>
<gene>
    <name evidence="5" type="ORF">GF068_17940</name>
</gene>
<evidence type="ECO:0000313" key="6">
    <source>
        <dbReference type="Proteomes" id="UP000440224"/>
    </source>
</evidence>
<dbReference type="InterPro" id="IPR050490">
    <property type="entry name" value="Bact_solute-bd_prot1"/>
</dbReference>
<evidence type="ECO:0000256" key="4">
    <source>
        <dbReference type="ARBA" id="ARBA00022729"/>
    </source>
</evidence>
<protein>
    <submittedName>
        <fullName evidence="5">Extracellular solute-binding protein</fullName>
    </submittedName>
</protein>